<keyword evidence="1" id="KW-0732">Signal</keyword>
<reference evidence="3" key="2">
    <citation type="submission" date="2017-11" db="EMBL/GenBank/DDBJ databases">
        <title>Coralsnake Venomics: Analyses of Venom Gland Transcriptomes and Proteomes of Six Brazilian Taxa.</title>
        <authorList>
            <person name="Aird S.D."/>
            <person name="Jorge da Silva N."/>
            <person name="Qiu L."/>
            <person name="Villar-Briones A."/>
            <person name="Aparecida-Saddi V."/>
            <person name="Campos-Telles M.P."/>
            <person name="Grau M."/>
            <person name="Mikheyev A.S."/>
        </authorList>
    </citation>
    <scope>NUCLEOTIDE SEQUENCE</scope>
    <source>
        <tissue evidence="3">Venom_gland</tissue>
    </source>
</reference>
<dbReference type="PANTHER" id="PTHR37984">
    <property type="entry name" value="PROTEIN CBG26694"/>
    <property type="match status" value="1"/>
</dbReference>
<accession>A0A2D4HTP5</accession>
<feature type="domain" description="Integrase catalytic" evidence="2">
    <location>
        <begin position="1"/>
        <end position="125"/>
    </location>
</feature>
<evidence type="ECO:0000259" key="2">
    <source>
        <dbReference type="PROSITE" id="PS50994"/>
    </source>
</evidence>
<name>A0A2D4HTP5_MICLE</name>
<feature type="signal peptide" evidence="1">
    <location>
        <begin position="1"/>
        <end position="17"/>
    </location>
</feature>
<dbReference type="InterPro" id="IPR050951">
    <property type="entry name" value="Retrovirus_Pol_polyprotein"/>
</dbReference>
<dbReference type="GO" id="GO:0015074">
    <property type="term" value="P:DNA integration"/>
    <property type="evidence" value="ECO:0007669"/>
    <property type="project" value="InterPro"/>
</dbReference>
<evidence type="ECO:0000313" key="3">
    <source>
        <dbReference type="EMBL" id="LAA75328.1"/>
    </source>
</evidence>
<dbReference type="AlphaFoldDB" id="A0A2D4HTP5"/>
<evidence type="ECO:0000256" key="1">
    <source>
        <dbReference type="SAM" id="SignalP"/>
    </source>
</evidence>
<dbReference type="GO" id="GO:0003676">
    <property type="term" value="F:nucleic acid binding"/>
    <property type="evidence" value="ECO:0007669"/>
    <property type="project" value="InterPro"/>
</dbReference>
<dbReference type="Gene3D" id="3.30.420.10">
    <property type="entry name" value="Ribonuclease H-like superfamily/Ribonuclease H"/>
    <property type="match status" value="1"/>
</dbReference>
<dbReference type="PROSITE" id="PS50994">
    <property type="entry name" value="INTEGRASE"/>
    <property type="match status" value="1"/>
</dbReference>
<feature type="chain" id="PRO_5013696233" description="Integrase catalytic domain-containing protein" evidence="1">
    <location>
        <begin position="18"/>
        <end position="125"/>
    </location>
</feature>
<dbReference type="SUPFAM" id="SSF53098">
    <property type="entry name" value="Ribonuclease H-like"/>
    <property type="match status" value="1"/>
</dbReference>
<reference evidence="3" key="1">
    <citation type="submission" date="2017-07" db="EMBL/GenBank/DDBJ databases">
        <authorList>
            <person name="Mikheyev A."/>
            <person name="Grau M."/>
        </authorList>
    </citation>
    <scope>NUCLEOTIDE SEQUENCE</scope>
    <source>
        <tissue evidence="3">Venom_gland</tissue>
    </source>
</reference>
<dbReference type="InterPro" id="IPR036397">
    <property type="entry name" value="RNaseH_sf"/>
</dbReference>
<protein>
    <recommendedName>
        <fullName evidence="2">Integrase catalytic domain-containing protein</fullName>
    </recommendedName>
</protein>
<proteinExistence type="predicted"/>
<dbReference type="InterPro" id="IPR001584">
    <property type="entry name" value="Integrase_cat-core"/>
</dbReference>
<dbReference type="EMBL" id="IACK01060858">
    <property type="protein sequence ID" value="LAA75328.1"/>
    <property type="molecule type" value="Transcribed_RNA"/>
</dbReference>
<dbReference type="InterPro" id="IPR012337">
    <property type="entry name" value="RNaseH-like_sf"/>
</dbReference>
<sequence length="125" mass="14354">MLMAHFILCAGLPITAQWFISHVFWLHGLPDRIVSDWGVQFTARFWQTLLMELQVQACLSSTHHPETDGGTERMNDILEQYLCFFSNTQQNNWVEVLPVAKFAYNNAQPASTHLSPLFANYGFHP</sequence>
<dbReference type="PANTHER" id="PTHR37984:SF15">
    <property type="entry name" value="INTEGRASE CATALYTIC DOMAIN-CONTAINING PROTEIN"/>
    <property type="match status" value="1"/>
</dbReference>
<organism evidence="3">
    <name type="scientific">Micrurus lemniscatus lemniscatus</name>
    <dbReference type="NCBI Taxonomy" id="129467"/>
    <lineage>
        <taxon>Eukaryota</taxon>
        <taxon>Metazoa</taxon>
        <taxon>Chordata</taxon>
        <taxon>Craniata</taxon>
        <taxon>Vertebrata</taxon>
        <taxon>Euteleostomi</taxon>
        <taxon>Lepidosauria</taxon>
        <taxon>Squamata</taxon>
        <taxon>Bifurcata</taxon>
        <taxon>Unidentata</taxon>
        <taxon>Episquamata</taxon>
        <taxon>Toxicofera</taxon>
        <taxon>Serpentes</taxon>
        <taxon>Colubroidea</taxon>
        <taxon>Elapidae</taxon>
        <taxon>Elapinae</taxon>
        <taxon>Micrurus</taxon>
    </lineage>
</organism>